<gene>
    <name evidence="1" type="ORF">FNU79_14860</name>
</gene>
<dbReference type="InterPro" id="IPR035959">
    <property type="entry name" value="RutC-like_sf"/>
</dbReference>
<dbReference type="AlphaFoldDB" id="A0A553UND2"/>
<organism evidence="1 2">
    <name type="scientific">Deinococcus detaillensis</name>
    <dbReference type="NCBI Taxonomy" id="2592048"/>
    <lineage>
        <taxon>Bacteria</taxon>
        <taxon>Thermotogati</taxon>
        <taxon>Deinococcota</taxon>
        <taxon>Deinococci</taxon>
        <taxon>Deinococcales</taxon>
        <taxon>Deinococcaceae</taxon>
        <taxon>Deinococcus</taxon>
    </lineage>
</organism>
<name>A0A553UND2_9DEIO</name>
<dbReference type="SUPFAM" id="SSF55298">
    <property type="entry name" value="YjgF-like"/>
    <property type="match status" value="1"/>
</dbReference>
<reference evidence="1 2" key="1">
    <citation type="submission" date="2019-07" db="EMBL/GenBank/DDBJ databases">
        <title>Deinococcus detaillus sp. nov., isolated from humus soil in Antarctica.</title>
        <authorList>
            <person name="Zhang K."/>
        </authorList>
    </citation>
    <scope>NUCLEOTIDE SEQUENCE [LARGE SCALE GENOMIC DNA]</scope>
    <source>
        <strain evidence="1 2">H1</strain>
    </source>
</reference>
<keyword evidence="2" id="KW-1185">Reference proteome</keyword>
<dbReference type="RefSeq" id="WP_143721596.1">
    <property type="nucleotide sequence ID" value="NZ_VKDB01000021.1"/>
</dbReference>
<dbReference type="Proteomes" id="UP000316092">
    <property type="component" value="Unassembled WGS sequence"/>
</dbReference>
<proteinExistence type="predicted"/>
<evidence type="ECO:0000313" key="1">
    <source>
        <dbReference type="EMBL" id="TSA81728.1"/>
    </source>
</evidence>
<dbReference type="Pfam" id="PF01042">
    <property type="entry name" value="Ribonuc_L-PSP"/>
    <property type="match status" value="1"/>
</dbReference>
<comment type="caution">
    <text evidence="1">The sequence shown here is derived from an EMBL/GenBank/DDBJ whole genome shotgun (WGS) entry which is preliminary data.</text>
</comment>
<protein>
    <submittedName>
        <fullName evidence="1">RidA family protein</fullName>
    </submittedName>
</protein>
<sequence>MALNDLQPLEPQGMYRPASYAHAMRAGRTLYVAGQVGRDEAGQLVAPNDVQGQAEQVFRNLEMVLQAAGLSFEHIVKITTYLTHPADASVVAERRIRALGDHRPPHTGLIVAGLGAPEVRVEVEVIAFFPE</sequence>
<evidence type="ECO:0000313" key="2">
    <source>
        <dbReference type="Proteomes" id="UP000316092"/>
    </source>
</evidence>
<dbReference type="Gene3D" id="3.30.1330.40">
    <property type="entry name" value="RutC-like"/>
    <property type="match status" value="1"/>
</dbReference>
<dbReference type="PANTHER" id="PTHR43857:SF1">
    <property type="entry name" value="YJGH FAMILY PROTEIN"/>
    <property type="match status" value="1"/>
</dbReference>
<dbReference type="EMBL" id="VKDB01000021">
    <property type="protein sequence ID" value="TSA81728.1"/>
    <property type="molecule type" value="Genomic_DNA"/>
</dbReference>
<dbReference type="InterPro" id="IPR006175">
    <property type="entry name" value="YjgF/YER057c/UK114"/>
</dbReference>
<accession>A0A553UND2</accession>
<dbReference type="CDD" id="cd00448">
    <property type="entry name" value="YjgF_YER057c_UK114_family"/>
    <property type="match status" value="1"/>
</dbReference>
<dbReference type="PANTHER" id="PTHR43857">
    <property type="entry name" value="BLR7761 PROTEIN"/>
    <property type="match status" value="1"/>
</dbReference>
<dbReference type="OrthoDB" id="9803101at2"/>